<protein>
    <submittedName>
        <fullName evidence="1">Uncharacterized protein</fullName>
    </submittedName>
</protein>
<name>A0A834U406_VESPE</name>
<dbReference type="Proteomes" id="UP000600918">
    <property type="component" value="Unassembled WGS sequence"/>
</dbReference>
<dbReference type="EMBL" id="JACSDY010000011">
    <property type="protein sequence ID" value="KAF7415556.1"/>
    <property type="molecule type" value="Genomic_DNA"/>
</dbReference>
<sequence length="103" mass="11613">MTSIRANGTNQADWPSGIYISAGEGRLRLPPGDSERMLKPSIDVTHRGVHGAVQIPERRRLRNESRRIKVIVTLDVAKQQMPDPSQLSRMPKLVEFYEAFSEA</sequence>
<organism evidence="1 2">
    <name type="scientific">Vespula pensylvanica</name>
    <name type="common">Western yellow jacket</name>
    <name type="synonym">Wasp</name>
    <dbReference type="NCBI Taxonomy" id="30213"/>
    <lineage>
        <taxon>Eukaryota</taxon>
        <taxon>Metazoa</taxon>
        <taxon>Ecdysozoa</taxon>
        <taxon>Arthropoda</taxon>
        <taxon>Hexapoda</taxon>
        <taxon>Insecta</taxon>
        <taxon>Pterygota</taxon>
        <taxon>Neoptera</taxon>
        <taxon>Endopterygota</taxon>
        <taxon>Hymenoptera</taxon>
        <taxon>Apocrita</taxon>
        <taxon>Aculeata</taxon>
        <taxon>Vespoidea</taxon>
        <taxon>Vespidae</taxon>
        <taxon>Vespinae</taxon>
        <taxon>Vespula</taxon>
    </lineage>
</organism>
<keyword evidence="2" id="KW-1185">Reference proteome</keyword>
<reference evidence="1" key="1">
    <citation type="journal article" date="2020" name="G3 (Bethesda)">
        <title>High-Quality Assemblies for Three Invasive Social Wasps from the &lt;i&gt;Vespula&lt;/i&gt; Genus.</title>
        <authorList>
            <person name="Harrop T.W.R."/>
            <person name="Guhlin J."/>
            <person name="McLaughlin G.M."/>
            <person name="Permina E."/>
            <person name="Stockwell P."/>
            <person name="Gilligan J."/>
            <person name="Le Lec M.F."/>
            <person name="Gruber M.A.M."/>
            <person name="Quinn O."/>
            <person name="Lovegrove M."/>
            <person name="Duncan E.J."/>
            <person name="Remnant E.J."/>
            <person name="Van Eeckhoven J."/>
            <person name="Graham B."/>
            <person name="Knapp R.A."/>
            <person name="Langford K.W."/>
            <person name="Kronenberg Z."/>
            <person name="Press M.O."/>
            <person name="Eacker S.M."/>
            <person name="Wilson-Rankin E.E."/>
            <person name="Purcell J."/>
            <person name="Lester P.J."/>
            <person name="Dearden P.K."/>
        </authorList>
    </citation>
    <scope>NUCLEOTIDE SEQUENCE</scope>
    <source>
        <strain evidence="1">Volc-1</strain>
    </source>
</reference>
<proteinExistence type="predicted"/>
<accession>A0A834U406</accession>
<evidence type="ECO:0000313" key="1">
    <source>
        <dbReference type="EMBL" id="KAF7415556.1"/>
    </source>
</evidence>
<comment type="caution">
    <text evidence="1">The sequence shown here is derived from an EMBL/GenBank/DDBJ whole genome shotgun (WGS) entry which is preliminary data.</text>
</comment>
<gene>
    <name evidence="1" type="ORF">H0235_012148</name>
</gene>
<dbReference type="AlphaFoldDB" id="A0A834U406"/>
<evidence type="ECO:0000313" key="2">
    <source>
        <dbReference type="Proteomes" id="UP000600918"/>
    </source>
</evidence>